<dbReference type="EMBL" id="JACIEN010000001">
    <property type="protein sequence ID" value="MBB4015287.1"/>
    <property type="molecule type" value="Genomic_DNA"/>
</dbReference>
<keyword evidence="3" id="KW-0378">Hydrolase</keyword>
<dbReference type="Pfam" id="PF00675">
    <property type="entry name" value="Peptidase_M16"/>
    <property type="match status" value="1"/>
</dbReference>
<feature type="domain" description="Peptidase M16 N-terminal" evidence="5">
    <location>
        <begin position="24"/>
        <end position="170"/>
    </location>
</feature>
<dbReference type="Pfam" id="PF05193">
    <property type="entry name" value="Peptidase_M16_C"/>
    <property type="match status" value="1"/>
</dbReference>
<comment type="similarity">
    <text evidence="2 4">Belongs to the peptidase M16 family.</text>
</comment>
<keyword evidence="3" id="KW-0645">Protease</keyword>
<dbReference type="SUPFAM" id="SSF63411">
    <property type="entry name" value="LuxS/MPP-like metallohydrolase"/>
    <property type="match status" value="2"/>
</dbReference>
<dbReference type="PANTHER" id="PTHR11851">
    <property type="entry name" value="METALLOPROTEASE"/>
    <property type="match status" value="1"/>
</dbReference>
<evidence type="ECO:0000259" key="5">
    <source>
        <dbReference type="Pfam" id="PF00675"/>
    </source>
</evidence>
<proteinExistence type="inferred from homology"/>
<dbReference type="InterPro" id="IPR001431">
    <property type="entry name" value="Pept_M16_Zn_BS"/>
</dbReference>
<dbReference type="FunFam" id="3.30.830.10:FF:000008">
    <property type="entry name" value="Mitochondrial-processing peptidase subunit beta"/>
    <property type="match status" value="1"/>
</dbReference>
<dbReference type="AlphaFoldDB" id="A0A840BYD8"/>
<name>A0A840BYD8_9HYPH</name>
<sequence>MKAAAEAAGENGLEVSTLANGLTVVSERMPQVATVAVGVWVGAGVRNERPQEHGLSHFIEHMAFKGTERRSARAIAEAVEAVGGDFNAETGIEHTSYTVRLLPEDLDLALDILADILTRSRFAPDEIAREKSVILQEISAVEDTPEDLVNDLFMSCAFAGQPLGRPILGTATSVRGLTRERLVGFLAREYLASRIVVAAAGAVDHGRLVAGVERHFAGIGAGAGSTAEPARFTPGELRVERDIEQVQLMLGWPGRALGDDGHYALQVFANLLGGGMSSRLFQEVREERGLAYAVDAFHWPFLDTGVFGLAAGTAPEDVAELVPVALACLRDAALAATPEELGRARAQMKVALLTTSESAMGRADQLARQMLAFGRIVPRAEIVARLDALTVEDIRAAGRTLLECPPVVVGLGPVAHLPAPAAVQTMLAGK</sequence>
<dbReference type="InterPro" id="IPR007863">
    <property type="entry name" value="Peptidase_M16_C"/>
</dbReference>
<evidence type="ECO:0000313" key="7">
    <source>
        <dbReference type="EMBL" id="MBB4015287.1"/>
    </source>
</evidence>
<reference evidence="7 8" key="1">
    <citation type="submission" date="2020-08" db="EMBL/GenBank/DDBJ databases">
        <title>Genomic Encyclopedia of Type Strains, Phase IV (KMG-IV): sequencing the most valuable type-strain genomes for metagenomic binning, comparative biology and taxonomic classification.</title>
        <authorList>
            <person name="Goeker M."/>
        </authorList>
    </citation>
    <scope>NUCLEOTIDE SEQUENCE [LARGE SCALE GENOMIC DNA]</scope>
    <source>
        <strain evidence="7 8">DSM 103737</strain>
    </source>
</reference>
<dbReference type="PROSITE" id="PS00143">
    <property type="entry name" value="INSULINASE"/>
    <property type="match status" value="1"/>
</dbReference>
<dbReference type="PANTHER" id="PTHR11851:SF49">
    <property type="entry name" value="MITOCHONDRIAL-PROCESSING PEPTIDASE SUBUNIT ALPHA"/>
    <property type="match status" value="1"/>
</dbReference>
<organism evidence="7 8">
    <name type="scientific">Chelatococcus caeni</name>
    <dbReference type="NCBI Taxonomy" id="1348468"/>
    <lineage>
        <taxon>Bacteria</taxon>
        <taxon>Pseudomonadati</taxon>
        <taxon>Pseudomonadota</taxon>
        <taxon>Alphaproteobacteria</taxon>
        <taxon>Hyphomicrobiales</taxon>
        <taxon>Chelatococcaceae</taxon>
        <taxon>Chelatococcus</taxon>
    </lineage>
</organism>
<feature type="domain" description="Peptidase M16 C-terminal" evidence="6">
    <location>
        <begin position="177"/>
        <end position="348"/>
    </location>
</feature>
<dbReference type="GO" id="GO:0046872">
    <property type="term" value="F:metal ion binding"/>
    <property type="evidence" value="ECO:0007669"/>
    <property type="project" value="InterPro"/>
</dbReference>
<comment type="caution">
    <text evidence="7">The sequence shown here is derived from an EMBL/GenBank/DDBJ whole genome shotgun (WGS) entry which is preliminary data.</text>
</comment>
<evidence type="ECO:0000256" key="4">
    <source>
        <dbReference type="RuleBase" id="RU004447"/>
    </source>
</evidence>
<keyword evidence="8" id="KW-1185">Reference proteome</keyword>
<dbReference type="GO" id="GO:0006508">
    <property type="term" value="P:proteolysis"/>
    <property type="evidence" value="ECO:0007669"/>
    <property type="project" value="InterPro"/>
</dbReference>
<protein>
    <submittedName>
        <fullName evidence="7">Putative Zn-dependent peptidase</fullName>
    </submittedName>
</protein>
<dbReference type="Proteomes" id="UP000577362">
    <property type="component" value="Unassembled WGS sequence"/>
</dbReference>
<dbReference type="InterPro" id="IPR011765">
    <property type="entry name" value="Pept_M16_N"/>
</dbReference>
<comment type="cofactor">
    <cofactor evidence="1">
        <name>Zn(2+)</name>
        <dbReference type="ChEBI" id="CHEBI:29105"/>
    </cofactor>
</comment>
<gene>
    <name evidence="7" type="ORF">GGR16_000293</name>
</gene>
<accession>A0A840BYD8</accession>
<evidence type="ECO:0000313" key="8">
    <source>
        <dbReference type="Proteomes" id="UP000577362"/>
    </source>
</evidence>
<evidence type="ECO:0000256" key="1">
    <source>
        <dbReference type="ARBA" id="ARBA00001947"/>
    </source>
</evidence>
<dbReference type="RefSeq" id="WP_183315508.1">
    <property type="nucleotide sequence ID" value="NZ_JACIEN010000001.1"/>
</dbReference>
<dbReference type="InterPro" id="IPR011249">
    <property type="entry name" value="Metalloenz_LuxS/M16"/>
</dbReference>
<evidence type="ECO:0000256" key="3">
    <source>
        <dbReference type="ARBA" id="ARBA00023049"/>
    </source>
</evidence>
<keyword evidence="3" id="KW-0482">Metalloprotease</keyword>
<evidence type="ECO:0000256" key="2">
    <source>
        <dbReference type="ARBA" id="ARBA00007261"/>
    </source>
</evidence>
<dbReference type="InterPro" id="IPR050361">
    <property type="entry name" value="MPP/UQCRC_Complex"/>
</dbReference>
<evidence type="ECO:0000259" key="6">
    <source>
        <dbReference type="Pfam" id="PF05193"/>
    </source>
</evidence>
<dbReference type="GO" id="GO:0004222">
    <property type="term" value="F:metalloendopeptidase activity"/>
    <property type="evidence" value="ECO:0007669"/>
    <property type="project" value="InterPro"/>
</dbReference>
<dbReference type="Gene3D" id="3.30.830.10">
    <property type="entry name" value="Metalloenzyme, LuxS/M16 peptidase-like"/>
    <property type="match status" value="2"/>
</dbReference>